<organism evidence="1">
    <name type="scientific">marine sediment metagenome</name>
    <dbReference type="NCBI Taxonomy" id="412755"/>
    <lineage>
        <taxon>unclassified sequences</taxon>
        <taxon>metagenomes</taxon>
        <taxon>ecological metagenomes</taxon>
    </lineage>
</organism>
<dbReference type="Gene3D" id="3.10.180.10">
    <property type="entry name" value="2,3-Dihydroxybiphenyl 1,2-Dioxygenase, domain 1"/>
    <property type="match status" value="1"/>
</dbReference>
<evidence type="ECO:0000313" key="1">
    <source>
        <dbReference type="EMBL" id="KKM69155.1"/>
    </source>
</evidence>
<dbReference type="SUPFAM" id="SSF54593">
    <property type="entry name" value="Glyoxalase/Bleomycin resistance protein/Dihydroxybiphenyl dioxygenase"/>
    <property type="match status" value="1"/>
</dbReference>
<comment type="caution">
    <text evidence="1">The sequence shown here is derived from an EMBL/GenBank/DDBJ whole genome shotgun (WGS) entry which is preliminary data.</text>
</comment>
<dbReference type="PANTHER" id="PTHR36503">
    <property type="entry name" value="BLR2520 PROTEIN"/>
    <property type="match status" value="1"/>
</dbReference>
<dbReference type="AlphaFoldDB" id="A0A0F9LXP2"/>
<protein>
    <recommendedName>
        <fullName evidence="2">VOC domain-containing protein</fullName>
    </recommendedName>
</protein>
<dbReference type="EMBL" id="LAZR01010038">
    <property type="protein sequence ID" value="KKM69155.1"/>
    <property type="molecule type" value="Genomic_DNA"/>
</dbReference>
<dbReference type="PANTHER" id="PTHR36503:SF2">
    <property type="entry name" value="BLR2408 PROTEIN"/>
    <property type="match status" value="1"/>
</dbReference>
<gene>
    <name evidence="1" type="ORF">LCGC14_1453700</name>
</gene>
<proteinExistence type="predicted"/>
<evidence type="ECO:0008006" key="2">
    <source>
        <dbReference type="Google" id="ProtNLM"/>
    </source>
</evidence>
<accession>A0A0F9LXP2</accession>
<reference evidence="1" key="1">
    <citation type="journal article" date="2015" name="Nature">
        <title>Complex archaea that bridge the gap between prokaryotes and eukaryotes.</title>
        <authorList>
            <person name="Spang A."/>
            <person name="Saw J.H."/>
            <person name="Jorgensen S.L."/>
            <person name="Zaremba-Niedzwiedzka K."/>
            <person name="Martijn J."/>
            <person name="Lind A.E."/>
            <person name="van Eijk R."/>
            <person name="Schleper C."/>
            <person name="Guy L."/>
            <person name="Ettema T.J."/>
        </authorList>
    </citation>
    <scope>NUCLEOTIDE SEQUENCE</scope>
</reference>
<name>A0A0F9LXP2_9ZZZZ</name>
<sequence>MGNGSRYVNAKPLKINSRPMKTMWINLPVKHLNASRTFFKAIGFRENPIHEKAEHMSSFLIGDTDFVMVLFPEETFKCIAANEISDTSKVTEVLLNIDAQSKAEVDEMAKIVRDAGGKIFGEPAESEGWMYAFGFEDLDGHRWGMLYMDMDKMPKS</sequence>
<dbReference type="InterPro" id="IPR029068">
    <property type="entry name" value="Glyas_Bleomycin-R_OHBP_Dase"/>
</dbReference>